<gene>
    <name evidence="2" type="ORF">ACFPTO_04440</name>
</gene>
<comment type="caution">
    <text evidence="2">The sequence shown here is derived from an EMBL/GenBank/DDBJ whole genome shotgun (WGS) entry which is preliminary data.</text>
</comment>
<feature type="region of interest" description="Disordered" evidence="1">
    <location>
        <begin position="90"/>
        <end position="113"/>
    </location>
</feature>
<evidence type="ECO:0000256" key="1">
    <source>
        <dbReference type="SAM" id="MobiDB-lite"/>
    </source>
</evidence>
<organism evidence="2 3">
    <name type="scientific">Paraburkholderia denitrificans</name>
    <dbReference type="NCBI Taxonomy" id="694025"/>
    <lineage>
        <taxon>Bacteria</taxon>
        <taxon>Pseudomonadati</taxon>
        <taxon>Pseudomonadota</taxon>
        <taxon>Betaproteobacteria</taxon>
        <taxon>Burkholderiales</taxon>
        <taxon>Burkholderiaceae</taxon>
        <taxon>Paraburkholderia</taxon>
    </lineage>
</organism>
<evidence type="ECO:0000313" key="2">
    <source>
        <dbReference type="EMBL" id="MFC5428061.1"/>
    </source>
</evidence>
<dbReference type="EMBL" id="JBHSMP010000007">
    <property type="protein sequence ID" value="MFC5428061.1"/>
    <property type="molecule type" value="Genomic_DNA"/>
</dbReference>
<protein>
    <submittedName>
        <fullName evidence="2">Uncharacterized protein</fullName>
    </submittedName>
</protein>
<feature type="region of interest" description="Disordered" evidence="1">
    <location>
        <begin position="298"/>
        <end position="320"/>
    </location>
</feature>
<accession>A0ABW0J4X4</accession>
<proteinExistence type="predicted"/>
<name>A0ABW0J4X4_9BURK</name>
<sequence>MSGSTLFTLTWKERATPSGRSISALRASVRRTSGSGCGSWPTPLAQQANGTPEAFLARKRRAVARGARMGVSLTDLQMVAQLAAWWPTPTCPNGGRTPKGGQMSPTGKTPDGRKRQVDLAWMAKLASWPTLQTSDASGGGQAKRATGVAGTADATRHGSNLNDFAMLAAWPTPTAALAAKNVRSLAGALAEVARRGGPQDLCAAAMLAITGQGNGMTLSPAGWATPTSLAPAHNGRSAAGNSAGLVAIREQALAMLPLRLTASGRMLTGSDAATAASGQLSPAHSRWLMALPREWDDCAPTATRSSPRQRPPSSRPQKTR</sequence>
<keyword evidence="3" id="KW-1185">Reference proteome</keyword>
<dbReference type="Proteomes" id="UP001596103">
    <property type="component" value="Unassembled WGS sequence"/>
</dbReference>
<evidence type="ECO:0000313" key="3">
    <source>
        <dbReference type="Proteomes" id="UP001596103"/>
    </source>
</evidence>
<reference evidence="3" key="1">
    <citation type="journal article" date="2019" name="Int. J. Syst. Evol. Microbiol.">
        <title>The Global Catalogue of Microorganisms (GCM) 10K type strain sequencing project: providing services to taxonomists for standard genome sequencing and annotation.</title>
        <authorList>
            <consortium name="The Broad Institute Genomics Platform"/>
            <consortium name="The Broad Institute Genome Sequencing Center for Infectious Disease"/>
            <person name="Wu L."/>
            <person name="Ma J."/>
        </authorList>
    </citation>
    <scope>NUCLEOTIDE SEQUENCE [LARGE SCALE GENOMIC DNA]</scope>
    <source>
        <strain evidence="3">CCUG 56042</strain>
    </source>
</reference>